<dbReference type="Proteomes" id="UP000005508">
    <property type="component" value="Unassembled WGS sequence"/>
</dbReference>
<dbReference type="EMBL" id="AEJM01000016">
    <property type="protein sequence ID" value="EGY34404.1"/>
    <property type="molecule type" value="Genomic_DNA"/>
</dbReference>
<proteinExistence type="predicted"/>
<dbReference type="PATRIC" id="fig|907488.3.peg.779"/>
<gene>
    <name evidence="1" type="ORF">SC1083_0796</name>
</gene>
<organism evidence="1 2">
    <name type="scientific">Aggregatibacter actinomycetemcomitans serotype e str. SC1083</name>
    <dbReference type="NCBI Taxonomy" id="907488"/>
    <lineage>
        <taxon>Bacteria</taxon>
        <taxon>Pseudomonadati</taxon>
        <taxon>Pseudomonadota</taxon>
        <taxon>Gammaproteobacteria</taxon>
        <taxon>Pasteurellales</taxon>
        <taxon>Pasteurellaceae</taxon>
        <taxon>Aggregatibacter</taxon>
    </lineage>
</organism>
<comment type="caution">
    <text evidence="1">The sequence shown here is derived from an EMBL/GenBank/DDBJ whole genome shotgun (WGS) entry which is preliminary data.</text>
</comment>
<accession>G4A7K0</accession>
<dbReference type="AlphaFoldDB" id="G4A7K0"/>
<protein>
    <submittedName>
        <fullName evidence="1">Uncharacterized protein</fullName>
    </submittedName>
</protein>
<name>G4A7K0_AGGAC</name>
<evidence type="ECO:0000313" key="2">
    <source>
        <dbReference type="Proteomes" id="UP000005508"/>
    </source>
</evidence>
<reference evidence="1 2" key="1">
    <citation type="submission" date="2010-10" db="EMBL/GenBank/DDBJ databases">
        <authorList>
            <person name="Chen C."/>
            <person name="Kittichotirat W."/>
            <person name="Asikainen S."/>
            <person name="Bumgarner R."/>
        </authorList>
    </citation>
    <scope>NUCLEOTIDE SEQUENCE [LARGE SCALE GENOMIC DNA]</scope>
    <source>
        <strain evidence="1 2">SC1083</strain>
    </source>
</reference>
<evidence type="ECO:0000313" key="1">
    <source>
        <dbReference type="EMBL" id="EGY34404.1"/>
    </source>
</evidence>
<sequence>MKVVINITKHYKSYFLKLMGDALPEFGSEKSAVKNFSIF</sequence>